<evidence type="ECO:0000313" key="3">
    <source>
        <dbReference type="EMBL" id="CAG8472831.1"/>
    </source>
</evidence>
<dbReference type="SMART" id="SM00717">
    <property type="entry name" value="SANT"/>
    <property type="match status" value="2"/>
</dbReference>
<dbReference type="AlphaFoldDB" id="A0A9N8W6R5"/>
<feature type="domain" description="Myb-like" evidence="1">
    <location>
        <begin position="1"/>
        <end position="46"/>
    </location>
</feature>
<dbReference type="GO" id="GO:0000978">
    <property type="term" value="F:RNA polymerase II cis-regulatory region sequence-specific DNA binding"/>
    <property type="evidence" value="ECO:0007669"/>
    <property type="project" value="TreeGrafter"/>
</dbReference>
<accession>A0A9N8W6R5</accession>
<reference evidence="3" key="1">
    <citation type="submission" date="2021-06" db="EMBL/GenBank/DDBJ databases">
        <authorList>
            <person name="Kallberg Y."/>
            <person name="Tangrot J."/>
            <person name="Rosling A."/>
        </authorList>
    </citation>
    <scope>NUCLEOTIDE SEQUENCE</scope>
    <source>
        <strain evidence="3">IA702</strain>
    </source>
</reference>
<name>A0A9N8W6R5_9GLOM</name>
<sequence>MANWSSEEDVVLIELNARGFGWNYIARVLNTTKTPHDCAARWNNVLRPGINDESPFDLIERTTLNELYQTHGARWSRIASHLGRSPRAVKEMWLQMQMEPE</sequence>
<dbReference type="PANTHER" id="PTHR45614">
    <property type="entry name" value="MYB PROTEIN-RELATED"/>
    <property type="match status" value="1"/>
</dbReference>
<dbReference type="CDD" id="cd00167">
    <property type="entry name" value="SANT"/>
    <property type="match status" value="2"/>
</dbReference>
<dbReference type="PROSITE" id="PS51294">
    <property type="entry name" value="HTH_MYB"/>
    <property type="match status" value="1"/>
</dbReference>
<evidence type="ECO:0000259" key="2">
    <source>
        <dbReference type="PROSITE" id="PS51294"/>
    </source>
</evidence>
<dbReference type="EMBL" id="CAJVPJ010000076">
    <property type="protein sequence ID" value="CAG8472831.1"/>
    <property type="molecule type" value="Genomic_DNA"/>
</dbReference>
<dbReference type="GO" id="GO:0005634">
    <property type="term" value="C:nucleus"/>
    <property type="evidence" value="ECO:0007669"/>
    <property type="project" value="TreeGrafter"/>
</dbReference>
<dbReference type="GO" id="GO:0000981">
    <property type="term" value="F:DNA-binding transcription factor activity, RNA polymerase II-specific"/>
    <property type="evidence" value="ECO:0007669"/>
    <property type="project" value="TreeGrafter"/>
</dbReference>
<keyword evidence="4" id="KW-1185">Reference proteome</keyword>
<feature type="domain" description="HTH myb-type" evidence="2">
    <location>
        <begin position="1"/>
        <end position="50"/>
    </location>
</feature>
<dbReference type="Gene3D" id="1.10.10.60">
    <property type="entry name" value="Homeodomain-like"/>
    <property type="match status" value="2"/>
</dbReference>
<organism evidence="3 4">
    <name type="scientific">Paraglomus occultum</name>
    <dbReference type="NCBI Taxonomy" id="144539"/>
    <lineage>
        <taxon>Eukaryota</taxon>
        <taxon>Fungi</taxon>
        <taxon>Fungi incertae sedis</taxon>
        <taxon>Mucoromycota</taxon>
        <taxon>Glomeromycotina</taxon>
        <taxon>Glomeromycetes</taxon>
        <taxon>Paraglomerales</taxon>
        <taxon>Paraglomeraceae</taxon>
        <taxon>Paraglomus</taxon>
    </lineage>
</organism>
<dbReference type="Pfam" id="PF00249">
    <property type="entry name" value="Myb_DNA-binding"/>
    <property type="match status" value="1"/>
</dbReference>
<evidence type="ECO:0000259" key="1">
    <source>
        <dbReference type="PROSITE" id="PS50090"/>
    </source>
</evidence>
<dbReference type="OrthoDB" id="2143914at2759"/>
<dbReference type="SUPFAM" id="SSF46689">
    <property type="entry name" value="Homeodomain-like"/>
    <property type="match status" value="1"/>
</dbReference>
<dbReference type="InterPro" id="IPR017930">
    <property type="entry name" value="Myb_dom"/>
</dbReference>
<comment type="caution">
    <text evidence="3">The sequence shown here is derived from an EMBL/GenBank/DDBJ whole genome shotgun (WGS) entry which is preliminary data.</text>
</comment>
<dbReference type="Proteomes" id="UP000789572">
    <property type="component" value="Unassembled WGS sequence"/>
</dbReference>
<dbReference type="InterPro" id="IPR001005">
    <property type="entry name" value="SANT/Myb"/>
</dbReference>
<gene>
    <name evidence="3" type="ORF">POCULU_LOCUS1127</name>
</gene>
<feature type="domain" description="Myb-like" evidence="1">
    <location>
        <begin position="60"/>
        <end position="97"/>
    </location>
</feature>
<dbReference type="Pfam" id="PF13921">
    <property type="entry name" value="Myb_DNA-bind_6"/>
    <property type="match status" value="1"/>
</dbReference>
<protein>
    <submittedName>
        <fullName evidence="3">11373_t:CDS:1</fullName>
    </submittedName>
</protein>
<evidence type="ECO:0000313" key="4">
    <source>
        <dbReference type="Proteomes" id="UP000789572"/>
    </source>
</evidence>
<dbReference type="PROSITE" id="PS50090">
    <property type="entry name" value="MYB_LIKE"/>
    <property type="match status" value="2"/>
</dbReference>
<proteinExistence type="predicted"/>
<dbReference type="InterPro" id="IPR050560">
    <property type="entry name" value="MYB_TF"/>
</dbReference>
<dbReference type="InterPro" id="IPR009057">
    <property type="entry name" value="Homeodomain-like_sf"/>
</dbReference>